<keyword evidence="3 4" id="KW-0012">Acyltransferase</keyword>
<comment type="similarity">
    <text evidence="4">Belongs to the acetyltransferase family. MshD subfamily.</text>
</comment>
<dbReference type="InterPro" id="IPR050276">
    <property type="entry name" value="MshD_Acetyltransferase"/>
</dbReference>
<evidence type="ECO:0000256" key="1">
    <source>
        <dbReference type="ARBA" id="ARBA00022679"/>
    </source>
</evidence>
<dbReference type="InterPro" id="IPR017813">
    <property type="entry name" value="Mycothiol_AcTrfase"/>
</dbReference>
<feature type="binding site" evidence="4">
    <location>
        <begin position="258"/>
        <end position="264"/>
    </location>
    <ligand>
        <name>acetyl-CoA</name>
        <dbReference type="ChEBI" id="CHEBI:57288"/>
        <label>2</label>
    </ligand>
</feature>
<feature type="binding site" evidence="4">
    <location>
        <position position="247"/>
    </location>
    <ligand>
        <name>1D-myo-inositol 2-(L-cysteinylamino)-2-deoxy-alpha-D-glucopyranoside</name>
        <dbReference type="ChEBI" id="CHEBI:58887"/>
    </ligand>
</feature>
<evidence type="ECO:0000256" key="2">
    <source>
        <dbReference type="ARBA" id="ARBA00022737"/>
    </source>
</evidence>
<feature type="binding site" evidence="4">
    <location>
        <position position="44"/>
    </location>
    <ligand>
        <name>1D-myo-inositol 2-(L-cysteinylamino)-2-deoxy-alpha-D-glucopyranoside</name>
        <dbReference type="ChEBI" id="CHEBI:58887"/>
    </ligand>
</feature>
<protein>
    <recommendedName>
        <fullName evidence="4">Mycothiol acetyltransferase</fullName>
        <shortName evidence="4">MSH acetyltransferase</shortName>
        <ecNumber evidence="4">2.3.1.189</ecNumber>
    </recommendedName>
    <alternativeName>
        <fullName evidence="4">Mycothiol synthase</fullName>
    </alternativeName>
</protein>
<evidence type="ECO:0000256" key="4">
    <source>
        <dbReference type="HAMAP-Rule" id="MF_01698"/>
    </source>
</evidence>
<dbReference type="HAMAP" id="MF_01698">
    <property type="entry name" value="MshD"/>
    <property type="match status" value="1"/>
</dbReference>
<comment type="caution">
    <text evidence="6">The sequence shown here is derived from an EMBL/GenBank/DDBJ whole genome shotgun (WGS) entry which is preliminary data.</text>
</comment>
<evidence type="ECO:0000313" key="7">
    <source>
        <dbReference type="Proteomes" id="UP000037247"/>
    </source>
</evidence>
<feature type="binding site" evidence="4">
    <location>
        <begin position="290"/>
        <end position="295"/>
    </location>
    <ligand>
        <name>acetyl-CoA</name>
        <dbReference type="ChEBI" id="CHEBI:57288"/>
        <label>2</label>
    </ligand>
</feature>
<dbReference type="InterPro" id="IPR000182">
    <property type="entry name" value="GNAT_dom"/>
</dbReference>
<evidence type="ECO:0000256" key="3">
    <source>
        <dbReference type="ARBA" id="ARBA00023315"/>
    </source>
</evidence>
<evidence type="ECO:0000313" key="6">
    <source>
        <dbReference type="EMBL" id="KNA92540.1"/>
    </source>
</evidence>
<proteinExistence type="inferred from homology"/>
<feature type="binding site" evidence="4">
    <location>
        <position position="197"/>
    </location>
    <ligand>
        <name>1D-myo-inositol 2-(L-cysteinylamino)-2-deoxy-alpha-D-glucopyranoside</name>
        <dbReference type="ChEBI" id="CHEBI:58887"/>
    </ligand>
</feature>
<comment type="caution">
    <text evidence="4">Lacks conserved residue(s) required for the propagation of feature annotation.</text>
</comment>
<dbReference type="Gene3D" id="3.40.630.30">
    <property type="match status" value="1"/>
</dbReference>
<dbReference type="Proteomes" id="UP000037247">
    <property type="component" value="Unassembled WGS sequence"/>
</dbReference>
<dbReference type="PROSITE" id="PS51186">
    <property type="entry name" value="GNAT"/>
    <property type="match status" value="1"/>
</dbReference>
<dbReference type="CDD" id="cd04301">
    <property type="entry name" value="NAT_SF"/>
    <property type="match status" value="1"/>
</dbReference>
<dbReference type="EC" id="2.3.1.189" evidence="4"/>
<sequence length="312" mass="33191">MPAEADAIGDTPVVTDRLDAAGVAHARRLVADATSADDVGPLSEQSVLSIDDAAGSHAESGVRHVVSTAGYANITPGREGEPSMIEGVVDPALRRRGHGKALFDAAFDAARAVSNPDGPTPRAWAHGDLLGAQALAASMGLHKQRELLQLRRDVAADGSDLPPLVVDPSIELRTYAGPADDAEILRVNNAAFAWHPEQGGWSSEQITERTSAEWFDPAGLFLAYDVDDPTTLLGFHWTKQQDADLGEVYIVGVDPAAQGRGLGRMLTLAGLHYFADRRIGTVMLYVEGDNTAALHTYERLGFARYAVDVAYG</sequence>
<comment type="subunit">
    <text evidence="4">Monomer.</text>
</comment>
<dbReference type="NCBIfam" id="TIGR03448">
    <property type="entry name" value="mycothiol_MshD"/>
    <property type="match status" value="1"/>
</dbReference>
<dbReference type="SUPFAM" id="SSF55729">
    <property type="entry name" value="Acyl-CoA N-acyltransferases (Nat)"/>
    <property type="match status" value="1"/>
</dbReference>
<keyword evidence="2 4" id="KW-0677">Repeat</keyword>
<reference evidence="6 7" key="1">
    <citation type="submission" date="2015-05" db="EMBL/GenBank/DDBJ databases">
        <title>Draft genome sequence of the bacterium Gordonia jacobaea a new member of the Gordonia genus.</title>
        <authorList>
            <person name="Jimenez-Galisteo G."/>
            <person name="Dominguez A."/>
            <person name="Munoz E."/>
            <person name="Vinas M."/>
        </authorList>
    </citation>
    <scope>NUCLEOTIDE SEQUENCE [LARGE SCALE GENOMIC DNA]</scope>
    <source>
        <strain evidence="7">mv1</strain>
    </source>
</reference>
<dbReference type="EMBL" id="LDTZ01000014">
    <property type="protein sequence ID" value="KNA92540.1"/>
    <property type="molecule type" value="Genomic_DNA"/>
</dbReference>
<dbReference type="RefSeq" id="WP_049697754.1">
    <property type="nucleotide sequence ID" value="NZ_JAQDQF010000002.1"/>
</dbReference>
<comment type="catalytic activity">
    <reaction evidence="4">
        <text>1D-myo-inositol 2-(L-cysteinylamino)-2-deoxy-alpha-D-glucopyranoside + acetyl-CoA = mycothiol + CoA + H(+)</text>
        <dbReference type="Rhea" id="RHEA:26172"/>
        <dbReference type="ChEBI" id="CHEBI:15378"/>
        <dbReference type="ChEBI" id="CHEBI:16768"/>
        <dbReference type="ChEBI" id="CHEBI:57287"/>
        <dbReference type="ChEBI" id="CHEBI:57288"/>
        <dbReference type="ChEBI" id="CHEBI:58887"/>
        <dbReference type="EC" id="2.3.1.189"/>
    </reaction>
</comment>
<feature type="domain" description="N-acetyltransferase" evidence="5">
    <location>
        <begin position="170"/>
        <end position="312"/>
    </location>
</feature>
<organism evidence="6 7">
    <name type="scientific">Gordonia jacobaea</name>
    <dbReference type="NCBI Taxonomy" id="122202"/>
    <lineage>
        <taxon>Bacteria</taxon>
        <taxon>Bacillati</taxon>
        <taxon>Actinomycetota</taxon>
        <taxon>Actinomycetes</taxon>
        <taxon>Mycobacteriales</taxon>
        <taxon>Gordoniaceae</taxon>
        <taxon>Gordonia</taxon>
    </lineage>
</organism>
<feature type="binding site" evidence="4">
    <location>
        <begin position="251"/>
        <end position="253"/>
    </location>
    <ligand>
        <name>acetyl-CoA</name>
        <dbReference type="ChEBI" id="CHEBI:57288"/>
        <label>2</label>
    </ligand>
</feature>
<gene>
    <name evidence="4" type="primary">mshD</name>
    <name evidence="6" type="ORF">ABW18_04325</name>
</gene>
<feature type="binding site" evidence="4">
    <location>
        <position position="239"/>
    </location>
    <ligand>
        <name>1D-myo-inositol 2-(L-cysteinylamino)-2-deoxy-alpha-D-glucopyranoside</name>
        <dbReference type="ChEBI" id="CHEBI:58887"/>
    </ligand>
</feature>
<dbReference type="Pfam" id="PF00583">
    <property type="entry name" value="Acetyltransf_1"/>
    <property type="match status" value="1"/>
</dbReference>
<dbReference type="InterPro" id="IPR016181">
    <property type="entry name" value="Acyl_CoA_acyltransferase"/>
</dbReference>
<dbReference type="PANTHER" id="PTHR43617:SF31">
    <property type="entry name" value="MYCOTHIOL ACETYLTRANSFERASE"/>
    <property type="match status" value="1"/>
</dbReference>
<feature type="binding site" evidence="4">
    <location>
        <position position="285"/>
    </location>
    <ligand>
        <name>1D-myo-inositol 2-(L-cysteinylamino)-2-deoxy-alpha-D-glucopyranoside</name>
        <dbReference type="ChEBI" id="CHEBI:58887"/>
    </ligand>
</feature>
<keyword evidence="1 4" id="KW-0808">Transferase</keyword>
<comment type="function">
    <text evidence="4">Catalyzes the transfer of acetyl from acetyl-CoA to desacetylmycothiol (Cys-GlcN-Ins) to form mycothiol.</text>
</comment>
<dbReference type="PIRSF" id="PIRSF021524">
    <property type="entry name" value="MSH_acetyltransferase"/>
    <property type="match status" value="1"/>
</dbReference>
<dbReference type="PANTHER" id="PTHR43617">
    <property type="entry name" value="L-AMINO ACID N-ACETYLTRANSFERASE"/>
    <property type="match status" value="1"/>
</dbReference>
<evidence type="ECO:0000259" key="5">
    <source>
        <dbReference type="PROSITE" id="PS51186"/>
    </source>
</evidence>
<name>A0ABR5IG54_9ACTN</name>
<accession>A0ABR5IG54</accession>
<keyword evidence="7" id="KW-1185">Reference proteome</keyword>